<name>A0A382NFM3_9ZZZZ</name>
<gene>
    <name evidence="1" type="ORF">METZ01_LOCUS311225</name>
</gene>
<proteinExistence type="predicted"/>
<protein>
    <submittedName>
        <fullName evidence="1">Uncharacterized protein</fullName>
    </submittedName>
</protein>
<dbReference type="AlphaFoldDB" id="A0A382NFM3"/>
<evidence type="ECO:0000313" key="1">
    <source>
        <dbReference type="EMBL" id="SVC58371.1"/>
    </source>
</evidence>
<sequence>MKKVAITGHTSGIGQAINDALDLLSGFSDDKSEVRGYSRSNGWNLAEGNGNLLLEEIVDFDP</sequence>
<reference evidence="1" key="1">
    <citation type="submission" date="2018-05" db="EMBL/GenBank/DDBJ databases">
        <authorList>
            <person name="Lanie J.A."/>
            <person name="Ng W.-L."/>
            <person name="Kazmierczak K.M."/>
            <person name="Andrzejewski T.M."/>
            <person name="Davidsen T.M."/>
            <person name="Wayne K.J."/>
            <person name="Tettelin H."/>
            <person name="Glass J.I."/>
            <person name="Rusch D."/>
            <person name="Podicherti R."/>
            <person name="Tsui H.-C.T."/>
            <person name="Winkler M.E."/>
        </authorList>
    </citation>
    <scope>NUCLEOTIDE SEQUENCE</scope>
</reference>
<accession>A0A382NFM3</accession>
<feature type="non-terminal residue" evidence="1">
    <location>
        <position position="62"/>
    </location>
</feature>
<organism evidence="1">
    <name type="scientific">marine metagenome</name>
    <dbReference type="NCBI Taxonomy" id="408172"/>
    <lineage>
        <taxon>unclassified sequences</taxon>
        <taxon>metagenomes</taxon>
        <taxon>ecological metagenomes</taxon>
    </lineage>
</organism>
<dbReference type="EMBL" id="UINC01099249">
    <property type="protein sequence ID" value="SVC58371.1"/>
    <property type="molecule type" value="Genomic_DNA"/>
</dbReference>